<feature type="compositionally biased region" description="Polar residues" evidence="1">
    <location>
        <begin position="58"/>
        <end position="76"/>
    </location>
</feature>
<dbReference type="Proteomes" id="UP000054560">
    <property type="component" value="Unassembled WGS sequence"/>
</dbReference>
<dbReference type="RefSeq" id="XP_014158694.1">
    <property type="nucleotide sequence ID" value="XM_014303219.1"/>
</dbReference>
<proteinExistence type="predicted"/>
<evidence type="ECO:0000256" key="1">
    <source>
        <dbReference type="SAM" id="MobiDB-lite"/>
    </source>
</evidence>
<protein>
    <submittedName>
        <fullName evidence="2">Uncharacterized protein</fullName>
    </submittedName>
</protein>
<feature type="compositionally biased region" description="Basic residues" evidence="1">
    <location>
        <begin position="106"/>
        <end position="120"/>
    </location>
</feature>
<evidence type="ECO:0000313" key="2">
    <source>
        <dbReference type="EMBL" id="KNC84792.1"/>
    </source>
</evidence>
<feature type="compositionally biased region" description="Polar residues" evidence="1">
    <location>
        <begin position="27"/>
        <end position="40"/>
    </location>
</feature>
<dbReference type="EMBL" id="KQ241740">
    <property type="protein sequence ID" value="KNC84792.1"/>
    <property type="molecule type" value="Genomic_DNA"/>
</dbReference>
<name>A0A0L0G6Y7_9EUKA</name>
<sequence>MGKDKLHKGDYDRIKRLAHRVVAVITQASHNHNHKQSSGGDATVMYGDSQPIREHSGRSISGNTQSETASNTTLTSIYEKRKLPHIPDRTDEHDRQHAHDMNPDCHHHRHNATKHDKRIKHRAAVDDSDLEDYRLSEVLLSDMDPGN</sequence>
<feature type="region of interest" description="Disordered" evidence="1">
    <location>
        <begin position="27"/>
        <end position="120"/>
    </location>
</feature>
<accession>A0A0L0G6Y7</accession>
<dbReference type="AlphaFoldDB" id="A0A0L0G6Y7"/>
<evidence type="ECO:0000313" key="3">
    <source>
        <dbReference type="Proteomes" id="UP000054560"/>
    </source>
</evidence>
<feature type="compositionally biased region" description="Basic and acidic residues" evidence="1">
    <location>
        <begin position="78"/>
        <end position="105"/>
    </location>
</feature>
<organism evidence="2 3">
    <name type="scientific">Sphaeroforma arctica JP610</name>
    <dbReference type="NCBI Taxonomy" id="667725"/>
    <lineage>
        <taxon>Eukaryota</taxon>
        <taxon>Ichthyosporea</taxon>
        <taxon>Ichthyophonida</taxon>
        <taxon>Sphaeroforma</taxon>
    </lineage>
</organism>
<reference evidence="2 3" key="1">
    <citation type="submission" date="2011-02" db="EMBL/GenBank/DDBJ databases">
        <title>The Genome Sequence of Sphaeroforma arctica JP610.</title>
        <authorList>
            <consortium name="The Broad Institute Genome Sequencing Platform"/>
            <person name="Russ C."/>
            <person name="Cuomo C."/>
            <person name="Young S.K."/>
            <person name="Zeng Q."/>
            <person name="Gargeya S."/>
            <person name="Alvarado L."/>
            <person name="Berlin A."/>
            <person name="Chapman S.B."/>
            <person name="Chen Z."/>
            <person name="Freedman E."/>
            <person name="Gellesch M."/>
            <person name="Goldberg J."/>
            <person name="Griggs A."/>
            <person name="Gujja S."/>
            <person name="Heilman E."/>
            <person name="Heiman D."/>
            <person name="Howarth C."/>
            <person name="Mehta T."/>
            <person name="Neiman D."/>
            <person name="Pearson M."/>
            <person name="Roberts A."/>
            <person name="Saif S."/>
            <person name="Shea T."/>
            <person name="Shenoy N."/>
            <person name="Sisk P."/>
            <person name="Stolte C."/>
            <person name="Sykes S."/>
            <person name="White J."/>
            <person name="Yandava C."/>
            <person name="Burger G."/>
            <person name="Gray M.W."/>
            <person name="Holland P.W.H."/>
            <person name="King N."/>
            <person name="Lang F.B.F."/>
            <person name="Roger A.J."/>
            <person name="Ruiz-Trillo I."/>
            <person name="Haas B."/>
            <person name="Nusbaum C."/>
            <person name="Birren B."/>
        </authorList>
    </citation>
    <scope>NUCLEOTIDE SEQUENCE [LARGE SCALE GENOMIC DNA]</scope>
    <source>
        <strain evidence="2 3">JP610</strain>
    </source>
</reference>
<dbReference type="GeneID" id="25903504"/>
<keyword evidence="3" id="KW-1185">Reference proteome</keyword>
<gene>
    <name evidence="2" type="ORF">SARC_03000</name>
</gene>